<accession>A0A495W749</accession>
<name>A0A495W749_9PSEU</name>
<protein>
    <submittedName>
        <fullName evidence="3">Uncharacterized protein DUF397</fullName>
    </submittedName>
</protein>
<sequence length="66" mass="6826">MWTTATALQGARWRKSSRSNGGGAQCVELATVGSGTAVRDSKNAEGPALIFPPSAFGAFLTGLKRD</sequence>
<evidence type="ECO:0000313" key="4">
    <source>
        <dbReference type="Proteomes" id="UP000282084"/>
    </source>
</evidence>
<dbReference type="RefSeq" id="WP_121009224.1">
    <property type="nucleotide sequence ID" value="NZ_RBXO01000001.1"/>
</dbReference>
<organism evidence="3 4">
    <name type="scientific">Saccharothrix australiensis</name>
    <dbReference type="NCBI Taxonomy" id="2072"/>
    <lineage>
        <taxon>Bacteria</taxon>
        <taxon>Bacillati</taxon>
        <taxon>Actinomycetota</taxon>
        <taxon>Actinomycetes</taxon>
        <taxon>Pseudonocardiales</taxon>
        <taxon>Pseudonocardiaceae</taxon>
        <taxon>Saccharothrix</taxon>
    </lineage>
</organism>
<dbReference type="Proteomes" id="UP000282084">
    <property type="component" value="Unassembled WGS sequence"/>
</dbReference>
<comment type="caution">
    <text evidence="3">The sequence shown here is derived from an EMBL/GenBank/DDBJ whole genome shotgun (WGS) entry which is preliminary data.</text>
</comment>
<dbReference type="EMBL" id="RBXO01000001">
    <property type="protein sequence ID" value="RKT57492.1"/>
    <property type="molecule type" value="Genomic_DNA"/>
</dbReference>
<dbReference type="InterPro" id="IPR007278">
    <property type="entry name" value="DUF397"/>
</dbReference>
<dbReference type="Pfam" id="PF04149">
    <property type="entry name" value="DUF397"/>
    <property type="match status" value="1"/>
</dbReference>
<evidence type="ECO:0000256" key="1">
    <source>
        <dbReference type="SAM" id="MobiDB-lite"/>
    </source>
</evidence>
<evidence type="ECO:0000313" key="3">
    <source>
        <dbReference type="EMBL" id="RKT57492.1"/>
    </source>
</evidence>
<feature type="domain" description="DUF397" evidence="2">
    <location>
        <begin position="11"/>
        <end position="64"/>
    </location>
</feature>
<evidence type="ECO:0000259" key="2">
    <source>
        <dbReference type="Pfam" id="PF04149"/>
    </source>
</evidence>
<reference evidence="3 4" key="1">
    <citation type="submission" date="2018-10" db="EMBL/GenBank/DDBJ databases">
        <title>Sequencing the genomes of 1000 actinobacteria strains.</title>
        <authorList>
            <person name="Klenk H.-P."/>
        </authorList>
    </citation>
    <scope>NUCLEOTIDE SEQUENCE [LARGE SCALE GENOMIC DNA]</scope>
    <source>
        <strain evidence="3 4">DSM 43800</strain>
    </source>
</reference>
<proteinExistence type="predicted"/>
<keyword evidence="4" id="KW-1185">Reference proteome</keyword>
<dbReference type="AlphaFoldDB" id="A0A495W749"/>
<feature type="region of interest" description="Disordered" evidence="1">
    <location>
        <begin position="1"/>
        <end position="24"/>
    </location>
</feature>
<gene>
    <name evidence="3" type="ORF">C8E97_6212</name>
</gene>
<dbReference type="OrthoDB" id="3430276at2"/>